<keyword evidence="2" id="KW-0472">Membrane</keyword>
<feature type="transmembrane region" description="Helical" evidence="2">
    <location>
        <begin position="44"/>
        <end position="64"/>
    </location>
</feature>
<proteinExistence type="predicted"/>
<evidence type="ECO:0000256" key="1">
    <source>
        <dbReference type="SAM" id="MobiDB-lite"/>
    </source>
</evidence>
<evidence type="ECO:0000313" key="4">
    <source>
        <dbReference type="Proteomes" id="UP000318447"/>
    </source>
</evidence>
<dbReference type="VEuPathDB" id="TriTrypDB:LdCL_150012900"/>
<keyword evidence="2" id="KW-0812">Transmembrane</keyword>
<dbReference type="Proteomes" id="UP000318447">
    <property type="component" value="Unassembled WGS sequence"/>
</dbReference>
<feature type="transmembrane region" description="Helical" evidence="2">
    <location>
        <begin position="389"/>
        <end position="409"/>
    </location>
</feature>
<dbReference type="VEuPathDB" id="TriTrypDB:LDHU3_15.0980"/>
<keyword evidence="2" id="KW-1133">Transmembrane helix</keyword>
<name>A0A504XGU5_LEIDO</name>
<comment type="caution">
    <text evidence="3">The sequence shown here is derived from an EMBL/GenBank/DDBJ whole genome shotgun (WGS) entry which is preliminary data.</text>
</comment>
<feature type="compositionally biased region" description="Basic and acidic residues" evidence="1">
    <location>
        <begin position="20"/>
        <end position="30"/>
    </location>
</feature>
<sequence>MSEESHHSKDVHGNAITPFRTERTERDEKGTFLGVPAPPPPRDVSIGLVPFCLISFVRLVLMAVSVGTPWHRKQHYSPNGLHGEGHLFYLFEHVTKRSVARNMGIRNVTLVFTARSMGSLRIEVCFNLNVYLCSLADSTSRTRAFASPWAAWLLTALDSGIIAASKFTVPLDAQTVDKNIHSFMLPHIALVLQGWNVAARGGHTSLFVMSFQPSLLVQYFRADEAFGISPILLNMLTGGFSLVASSFGTMVSCFAITAASPPDEMAKQIAVEEYQRGCERKWDAEEKVQYAEKSAEDKQAILFTLARTFPQFKMEKLVRASMNYTIFGLASGVYWRELTKHLKYVSNGTSQLRVMHTHCFALGSFFFLFVLLLEKCFALTKQKNYKKFYITYNIGLGITLMIMMIHGTLTVMGNDQNSRLISWTAGLGHIFLSVGFGYFYNVLLSAVRASGDKAGKKTVTASP</sequence>
<dbReference type="VEuPathDB" id="TriTrypDB:LdBPK_150780.1"/>
<dbReference type="VEuPathDB" id="TriTrypDB:LdCL_150012800"/>
<dbReference type="InterPro" id="IPR021299">
    <property type="entry name" value="DUF2871"/>
</dbReference>
<feature type="transmembrane region" description="Helical" evidence="2">
    <location>
        <begin position="421"/>
        <end position="443"/>
    </location>
</feature>
<feature type="compositionally biased region" description="Basic and acidic residues" evidence="1">
    <location>
        <begin position="1"/>
        <end position="12"/>
    </location>
</feature>
<organism evidence="3 4">
    <name type="scientific">Leishmania donovani</name>
    <dbReference type="NCBI Taxonomy" id="5661"/>
    <lineage>
        <taxon>Eukaryota</taxon>
        <taxon>Discoba</taxon>
        <taxon>Euglenozoa</taxon>
        <taxon>Kinetoplastea</taxon>
        <taxon>Metakinetoplastina</taxon>
        <taxon>Trypanosomatida</taxon>
        <taxon>Trypanosomatidae</taxon>
        <taxon>Leishmaniinae</taxon>
        <taxon>Leishmania</taxon>
    </lineage>
</organism>
<dbReference type="AlphaFoldDB" id="A0A504XGU5"/>
<reference evidence="4" key="1">
    <citation type="submission" date="2019-02" db="EMBL/GenBank/DDBJ databases">
        <title>FDA dAtabase for Regulatory Grade micrObial Sequences (FDA-ARGOS): Supporting development and validation of Infectious Disease Dx tests.</title>
        <authorList>
            <person name="Duncan R."/>
            <person name="Fisher C."/>
            <person name="Tallon L."/>
            <person name="Sadzewicz L."/>
            <person name="Sengamalay N."/>
            <person name="Ott S."/>
            <person name="Godinez A."/>
            <person name="Nagaraj S."/>
            <person name="Vavikolanu K."/>
            <person name="Nadendla S."/>
            <person name="Aluvathingal J."/>
            <person name="Sichtig H."/>
        </authorList>
    </citation>
    <scope>NUCLEOTIDE SEQUENCE [LARGE SCALE GENOMIC DNA]</scope>
    <source>
        <strain evidence="4">FDAARGOS_361</strain>
    </source>
</reference>
<feature type="transmembrane region" description="Helical" evidence="2">
    <location>
        <begin position="355"/>
        <end position="377"/>
    </location>
</feature>
<feature type="transmembrane region" description="Helical" evidence="2">
    <location>
        <begin position="317"/>
        <end position="335"/>
    </location>
</feature>
<evidence type="ECO:0000313" key="3">
    <source>
        <dbReference type="EMBL" id="TPP47733.1"/>
    </source>
</evidence>
<dbReference type="EMBL" id="RHLC01000033">
    <property type="protein sequence ID" value="TPP47733.1"/>
    <property type="molecule type" value="Genomic_DNA"/>
</dbReference>
<dbReference type="Pfam" id="PF11070">
    <property type="entry name" value="DUF2871"/>
    <property type="match status" value="1"/>
</dbReference>
<feature type="region of interest" description="Disordered" evidence="1">
    <location>
        <begin position="1"/>
        <end position="36"/>
    </location>
</feature>
<accession>A0A504XGU5</accession>
<gene>
    <name evidence="3" type="ORF">CGC21_1575</name>
</gene>
<evidence type="ECO:0000256" key="2">
    <source>
        <dbReference type="SAM" id="Phobius"/>
    </source>
</evidence>
<protein>
    <submittedName>
        <fullName evidence="3">Uncharacterized protein</fullName>
    </submittedName>
</protein>